<accession>A0A4R1Q1X3</accession>
<dbReference type="Proteomes" id="UP000295063">
    <property type="component" value="Unassembled WGS sequence"/>
</dbReference>
<evidence type="ECO:0000313" key="3">
    <source>
        <dbReference type="Proteomes" id="UP000295063"/>
    </source>
</evidence>
<comment type="similarity">
    <text evidence="1">Belongs to the bactofilin family.</text>
</comment>
<dbReference type="OrthoDB" id="9802488at2"/>
<comment type="caution">
    <text evidence="2">The sequence shown here is derived from an EMBL/GenBank/DDBJ whole genome shotgun (WGS) entry which is preliminary data.</text>
</comment>
<evidence type="ECO:0000313" key="2">
    <source>
        <dbReference type="EMBL" id="TCL34453.1"/>
    </source>
</evidence>
<keyword evidence="3" id="KW-1185">Reference proteome</keyword>
<sequence>MFGTKRVSVNSGDHVGTLIGQGTQLKGSITSTGGLRIDGEVEGDIISSNEVVIGETGVVKAMIKAKNATVGGSVTGNMEVSERLELLASAKLFGDIKAGTLIIGEGAIFKGACEMRTVEEKKSKENKN</sequence>
<name>A0A4R1Q1X3_9FIRM</name>
<dbReference type="InterPro" id="IPR007607">
    <property type="entry name" value="BacA/B"/>
</dbReference>
<gene>
    <name evidence="2" type="ORF">EV210_11537</name>
</gene>
<dbReference type="EMBL" id="SLUI01000015">
    <property type="protein sequence ID" value="TCL34453.1"/>
    <property type="molecule type" value="Genomic_DNA"/>
</dbReference>
<dbReference type="PANTHER" id="PTHR35024:SF4">
    <property type="entry name" value="POLYMER-FORMING CYTOSKELETAL PROTEIN"/>
    <property type="match status" value="1"/>
</dbReference>
<protein>
    <submittedName>
        <fullName evidence="2">Cytoskeletal protein CcmA (Bactofilin family)</fullName>
    </submittedName>
</protein>
<dbReference type="RefSeq" id="WP_132082864.1">
    <property type="nucleotide sequence ID" value="NZ_DAIMLW010000018.1"/>
</dbReference>
<organism evidence="2 3">
    <name type="scientific">Anaerospora hongkongensis</name>
    <dbReference type="NCBI Taxonomy" id="244830"/>
    <lineage>
        <taxon>Bacteria</taxon>
        <taxon>Bacillati</taxon>
        <taxon>Bacillota</taxon>
        <taxon>Negativicutes</taxon>
        <taxon>Selenomonadales</taxon>
        <taxon>Sporomusaceae</taxon>
        <taxon>Anaerospora</taxon>
    </lineage>
</organism>
<proteinExistence type="inferred from homology"/>
<dbReference type="Pfam" id="PF04519">
    <property type="entry name" value="Bactofilin"/>
    <property type="match status" value="1"/>
</dbReference>
<dbReference type="PANTHER" id="PTHR35024">
    <property type="entry name" value="HYPOTHETICAL CYTOSOLIC PROTEIN"/>
    <property type="match status" value="1"/>
</dbReference>
<reference evidence="2 3" key="1">
    <citation type="submission" date="2019-03" db="EMBL/GenBank/DDBJ databases">
        <title>Genomic Encyclopedia of Type Strains, Phase IV (KMG-IV): sequencing the most valuable type-strain genomes for metagenomic binning, comparative biology and taxonomic classification.</title>
        <authorList>
            <person name="Goeker M."/>
        </authorList>
    </citation>
    <scope>NUCLEOTIDE SEQUENCE [LARGE SCALE GENOMIC DNA]</scope>
    <source>
        <strain evidence="2 3">DSM 15969</strain>
    </source>
</reference>
<dbReference type="AlphaFoldDB" id="A0A4R1Q1X3"/>
<evidence type="ECO:0000256" key="1">
    <source>
        <dbReference type="ARBA" id="ARBA00044755"/>
    </source>
</evidence>